<feature type="domain" description="DUF1232" evidence="6">
    <location>
        <begin position="32"/>
        <end position="66"/>
    </location>
</feature>
<evidence type="ECO:0000313" key="7">
    <source>
        <dbReference type="EMBL" id="WXB07579.1"/>
    </source>
</evidence>
<keyword evidence="4 5" id="KW-0472">Membrane</keyword>
<evidence type="ECO:0000256" key="5">
    <source>
        <dbReference type="SAM" id="Phobius"/>
    </source>
</evidence>
<keyword evidence="3 5" id="KW-1133">Transmembrane helix</keyword>
<keyword evidence="8" id="KW-1185">Reference proteome</keyword>
<evidence type="ECO:0000256" key="4">
    <source>
        <dbReference type="ARBA" id="ARBA00023136"/>
    </source>
</evidence>
<evidence type="ECO:0000259" key="6">
    <source>
        <dbReference type="Pfam" id="PF06803"/>
    </source>
</evidence>
<organism evidence="7 8">
    <name type="scientific">Pendulispora rubella</name>
    <dbReference type="NCBI Taxonomy" id="2741070"/>
    <lineage>
        <taxon>Bacteria</taxon>
        <taxon>Pseudomonadati</taxon>
        <taxon>Myxococcota</taxon>
        <taxon>Myxococcia</taxon>
        <taxon>Myxococcales</taxon>
        <taxon>Sorangiineae</taxon>
        <taxon>Pendulisporaceae</taxon>
        <taxon>Pendulispora</taxon>
    </lineage>
</organism>
<keyword evidence="2 5" id="KW-0812">Transmembrane</keyword>
<feature type="transmembrane region" description="Helical" evidence="5">
    <location>
        <begin position="30"/>
        <end position="46"/>
    </location>
</feature>
<sequence>MARPVRRGTVPIGYLAALYRFFRDPKASKIGKLFVVLTVAYVVWPLDFVPDVAPIVGWLDDAGLATVALAYLARVAARYRNESLQLPSPQASGTQPS</sequence>
<dbReference type="RefSeq" id="WP_394837242.1">
    <property type="nucleotide sequence ID" value="NZ_CP089929.1"/>
</dbReference>
<comment type="subcellular location">
    <subcellularLocation>
        <location evidence="1">Endomembrane system</location>
        <topology evidence="1">Multi-pass membrane protein</topology>
    </subcellularLocation>
</comment>
<evidence type="ECO:0000256" key="1">
    <source>
        <dbReference type="ARBA" id="ARBA00004127"/>
    </source>
</evidence>
<dbReference type="Proteomes" id="UP001374803">
    <property type="component" value="Chromosome"/>
</dbReference>
<dbReference type="InterPro" id="IPR010652">
    <property type="entry name" value="DUF1232"/>
</dbReference>
<name>A0ABZ2L9H3_9BACT</name>
<evidence type="ECO:0000313" key="8">
    <source>
        <dbReference type="Proteomes" id="UP001374803"/>
    </source>
</evidence>
<accession>A0ABZ2L9H3</accession>
<feature type="transmembrane region" description="Helical" evidence="5">
    <location>
        <begin position="52"/>
        <end position="73"/>
    </location>
</feature>
<dbReference type="EMBL" id="CP089983">
    <property type="protein sequence ID" value="WXB07579.1"/>
    <property type="molecule type" value="Genomic_DNA"/>
</dbReference>
<protein>
    <submittedName>
        <fullName evidence="7">DUF1232 domain-containing protein</fullName>
    </submittedName>
</protein>
<proteinExistence type="predicted"/>
<evidence type="ECO:0000256" key="3">
    <source>
        <dbReference type="ARBA" id="ARBA00022989"/>
    </source>
</evidence>
<dbReference type="Pfam" id="PF06803">
    <property type="entry name" value="DUF1232"/>
    <property type="match status" value="1"/>
</dbReference>
<reference evidence="7" key="1">
    <citation type="submission" date="2021-12" db="EMBL/GenBank/DDBJ databases">
        <title>Discovery of the Pendulisporaceae a myxobacterial family with distinct sporulation behavior and unique specialized metabolism.</title>
        <authorList>
            <person name="Garcia R."/>
            <person name="Popoff A."/>
            <person name="Bader C.D."/>
            <person name="Loehr J."/>
            <person name="Walesch S."/>
            <person name="Walt C."/>
            <person name="Boldt J."/>
            <person name="Bunk B."/>
            <person name="Haeckl F.J.F.P.J."/>
            <person name="Gunesch A.P."/>
            <person name="Birkelbach J."/>
            <person name="Nuebel U."/>
            <person name="Pietschmann T."/>
            <person name="Bach T."/>
            <person name="Mueller R."/>
        </authorList>
    </citation>
    <scope>NUCLEOTIDE SEQUENCE</scope>
    <source>
        <strain evidence="7">MSr11367</strain>
    </source>
</reference>
<evidence type="ECO:0000256" key="2">
    <source>
        <dbReference type="ARBA" id="ARBA00022692"/>
    </source>
</evidence>
<gene>
    <name evidence="7" type="ORF">LVJ94_10080</name>
</gene>